<dbReference type="Proteomes" id="UP000178776">
    <property type="component" value="Chromosome"/>
</dbReference>
<proteinExistence type="predicted"/>
<evidence type="ECO:0000256" key="1">
    <source>
        <dbReference type="SAM" id="MobiDB-lite"/>
    </source>
</evidence>
<dbReference type="GeneID" id="68839783"/>
<sequence>MAERNKKTAAPKPGQQQRRAQEQRNAQAEAACRQLVGLLESMAEEGRLDGQETAAQYLNSTRAYYRRIRNGKVMGPADFAAAADVCASVRRALAALDPSLEFAGLPQADALREALRQGALVIEEMKRIKAGKAG</sequence>
<evidence type="ECO:0000313" key="3">
    <source>
        <dbReference type="Proteomes" id="UP000178776"/>
    </source>
</evidence>
<dbReference type="KEGG" id="cvc:BKX93_00895"/>
<dbReference type="RefSeq" id="WP_070981603.1">
    <property type="nucleotide sequence ID" value="NZ_CP017707.1"/>
</dbReference>
<gene>
    <name evidence="2" type="ORF">BKX93_00895</name>
</gene>
<feature type="region of interest" description="Disordered" evidence="1">
    <location>
        <begin position="1"/>
        <end position="28"/>
    </location>
</feature>
<dbReference type="EMBL" id="CP017707">
    <property type="protein sequence ID" value="AOZ52650.1"/>
    <property type="molecule type" value="Genomic_DNA"/>
</dbReference>
<protein>
    <submittedName>
        <fullName evidence="2">Uncharacterized protein</fullName>
    </submittedName>
</protein>
<dbReference type="AlphaFoldDB" id="A0A1D9LMV9"/>
<evidence type="ECO:0000313" key="2">
    <source>
        <dbReference type="EMBL" id="AOZ52650.1"/>
    </source>
</evidence>
<accession>A0A1D9LMV9</accession>
<dbReference type="STRING" id="1108595.BKX93_00895"/>
<name>A0A1D9LMV9_9NEIS</name>
<feature type="compositionally biased region" description="Low complexity" evidence="1">
    <location>
        <begin position="15"/>
        <end position="28"/>
    </location>
</feature>
<organism evidence="2 3">
    <name type="scientific">Chromobacterium vaccinii</name>
    <dbReference type="NCBI Taxonomy" id="1108595"/>
    <lineage>
        <taxon>Bacteria</taxon>
        <taxon>Pseudomonadati</taxon>
        <taxon>Pseudomonadota</taxon>
        <taxon>Betaproteobacteria</taxon>
        <taxon>Neisseriales</taxon>
        <taxon>Chromobacteriaceae</taxon>
        <taxon>Chromobacterium</taxon>
    </lineage>
</organism>
<reference evidence="2 3" key="1">
    <citation type="submission" date="2016-10" db="EMBL/GenBank/DDBJ databases">
        <title>Chromobacterium muskegensis sp. nov., an insecticidal bacterium isolated from Sphagnum bogs.</title>
        <authorList>
            <person name="Sparks M.E."/>
            <person name="Blackburn M.B."/>
            <person name="Gundersen-Rindal D.E."/>
            <person name="Mitchell A."/>
            <person name="Farrar R."/>
            <person name="Kuhar D."/>
        </authorList>
    </citation>
    <scope>NUCLEOTIDE SEQUENCE [LARGE SCALE GENOMIC DNA]</scope>
    <source>
        <strain evidence="2 3">21-1</strain>
    </source>
</reference>